<evidence type="ECO:0000256" key="1">
    <source>
        <dbReference type="ARBA" id="ARBA00003236"/>
    </source>
</evidence>
<keyword evidence="7" id="KW-1185">Reference proteome</keyword>
<sequence>MLSSGPALAAPSEHLVEPTLHIGPGGREAPRVALTFDACMGKTDRRILSVLIDNGVPATIFVTSRWLKHNKDVLAELQAHPDLFEIEDHGAMHVPAVDRPVHIFGIAAAGSPAAVEQEVRGGAEAIKAAGVATSRWFRGATARYSKSAIEQIRKLGLRVAGYSVNGDGGSLLGAATTEKRIAAARDGDVVIAHINQPTHAAGEGVVNGILALKAKGFSFVKLSDVPTEGSDGTTMETVAGY</sequence>
<comment type="function">
    <text evidence="1">Is involved in generating a small heat-stable compound (Nod), an acylated oligomer of N-acetylglucosamine, that stimulates mitosis in various plant protoplasts.</text>
</comment>
<dbReference type="EMBL" id="JAKREW010000013">
    <property type="protein sequence ID" value="MCG7506275.1"/>
    <property type="molecule type" value="Genomic_DNA"/>
</dbReference>
<comment type="caution">
    <text evidence="6">The sequence shown here is derived from an EMBL/GenBank/DDBJ whole genome shotgun (WGS) entry which is preliminary data.</text>
</comment>
<name>A0ABS9QFS5_9HYPH</name>
<evidence type="ECO:0000256" key="2">
    <source>
        <dbReference type="ARBA" id="ARBA00010973"/>
    </source>
</evidence>
<feature type="domain" description="NodB homology" evidence="5">
    <location>
        <begin position="30"/>
        <end position="241"/>
    </location>
</feature>
<organism evidence="6 7">
    <name type="scientific">Mesorhizobium retamae</name>
    <dbReference type="NCBI Taxonomy" id="2912854"/>
    <lineage>
        <taxon>Bacteria</taxon>
        <taxon>Pseudomonadati</taxon>
        <taxon>Pseudomonadota</taxon>
        <taxon>Alphaproteobacteria</taxon>
        <taxon>Hyphomicrobiales</taxon>
        <taxon>Phyllobacteriaceae</taxon>
        <taxon>Mesorhizobium</taxon>
    </lineage>
</organism>
<gene>
    <name evidence="6" type="ORF">L4923_14710</name>
</gene>
<dbReference type="InterPro" id="IPR011330">
    <property type="entry name" value="Glyco_hydro/deAcase_b/a-brl"/>
</dbReference>
<accession>A0ABS9QFS5</accession>
<comment type="similarity">
    <text evidence="2">Belongs to the polysaccharide deacetylase family.</text>
</comment>
<protein>
    <recommendedName>
        <fullName evidence="3">Chitooligosaccharide deacetylase</fullName>
    </recommendedName>
    <alternativeName>
        <fullName evidence="4">Nodulation protein B</fullName>
    </alternativeName>
</protein>
<dbReference type="InterPro" id="IPR002509">
    <property type="entry name" value="NODB_dom"/>
</dbReference>
<evidence type="ECO:0000259" key="5">
    <source>
        <dbReference type="PROSITE" id="PS51677"/>
    </source>
</evidence>
<evidence type="ECO:0000256" key="4">
    <source>
        <dbReference type="ARBA" id="ARBA00032976"/>
    </source>
</evidence>
<dbReference type="SUPFAM" id="SSF88713">
    <property type="entry name" value="Glycoside hydrolase/deacetylase"/>
    <property type="match status" value="1"/>
</dbReference>
<evidence type="ECO:0000313" key="6">
    <source>
        <dbReference type="EMBL" id="MCG7506275.1"/>
    </source>
</evidence>
<proteinExistence type="inferred from homology"/>
<evidence type="ECO:0000256" key="3">
    <source>
        <dbReference type="ARBA" id="ARBA00020071"/>
    </source>
</evidence>
<evidence type="ECO:0000313" key="7">
    <source>
        <dbReference type="Proteomes" id="UP001201701"/>
    </source>
</evidence>
<dbReference type="InterPro" id="IPR050248">
    <property type="entry name" value="Polysacc_deacetylase_ArnD"/>
</dbReference>
<dbReference type="Pfam" id="PF01522">
    <property type="entry name" value="Polysacc_deac_1"/>
    <property type="match status" value="1"/>
</dbReference>
<dbReference type="PANTHER" id="PTHR10587:SF134">
    <property type="entry name" value="SECRETED PROTEIN"/>
    <property type="match status" value="1"/>
</dbReference>
<dbReference type="Proteomes" id="UP001201701">
    <property type="component" value="Unassembled WGS sequence"/>
</dbReference>
<dbReference type="PANTHER" id="PTHR10587">
    <property type="entry name" value="GLYCOSYL TRANSFERASE-RELATED"/>
    <property type="match status" value="1"/>
</dbReference>
<dbReference type="PROSITE" id="PS51677">
    <property type="entry name" value="NODB"/>
    <property type="match status" value="1"/>
</dbReference>
<dbReference type="Gene3D" id="3.20.20.370">
    <property type="entry name" value="Glycoside hydrolase/deacetylase"/>
    <property type="match status" value="1"/>
</dbReference>
<reference evidence="6 7" key="1">
    <citation type="submission" date="2022-02" db="EMBL/GenBank/DDBJ databases">
        <title>Draft genome sequence of Mezorhizobium retamae strain IRAMC:0171 isolated from Retama raetam nodules.</title>
        <authorList>
            <person name="Bengaied R."/>
            <person name="Sbissi I."/>
            <person name="Huber K."/>
            <person name="Ghodbane F."/>
            <person name="Nouioui I."/>
            <person name="Tarhouni M."/>
            <person name="Gtari M."/>
        </authorList>
    </citation>
    <scope>NUCLEOTIDE SEQUENCE [LARGE SCALE GENOMIC DNA]</scope>
    <source>
        <strain evidence="6 7">IRAMC:0171</strain>
    </source>
</reference>